<dbReference type="InterPro" id="IPR017937">
    <property type="entry name" value="Thioredoxin_CS"/>
</dbReference>
<evidence type="ECO:0000259" key="3">
    <source>
        <dbReference type="PROSITE" id="PS51352"/>
    </source>
</evidence>
<organism evidence="4 5">
    <name type="scientific">Paenibacillus thalictri</name>
    <dbReference type="NCBI Taxonomy" id="2527873"/>
    <lineage>
        <taxon>Bacteria</taxon>
        <taxon>Bacillati</taxon>
        <taxon>Bacillota</taxon>
        <taxon>Bacilli</taxon>
        <taxon>Bacillales</taxon>
        <taxon>Paenibacillaceae</taxon>
        <taxon>Paenibacillus</taxon>
    </lineage>
</organism>
<dbReference type="OrthoDB" id="25753at2"/>
<dbReference type="SUPFAM" id="SSF52833">
    <property type="entry name" value="Thioredoxin-like"/>
    <property type="match status" value="1"/>
</dbReference>
<dbReference type="PANTHER" id="PTHR42852:SF1">
    <property type="entry name" value="THIOREDOXIN-LIKE PROTEIN YNEN"/>
    <property type="match status" value="1"/>
</dbReference>
<comment type="caution">
    <text evidence="4">The sequence shown here is derived from an EMBL/GenBank/DDBJ whole genome shotgun (WGS) entry which is preliminary data.</text>
</comment>
<evidence type="ECO:0000313" key="5">
    <source>
        <dbReference type="Proteomes" id="UP000293142"/>
    </source>
</evidence>
<dbReference type="PROSITE" id="PS00194">
    <property type="entry name" value="THIOREDOXIN_1"/>
    <property type="match status" value="1"/>
</dbReference>
<dbReference type="InterPro" id="IPR000866">
    <property type="entry name" value="AhpC/TSA"/>
</dbReference>
<dbReference type="GO" id="GO:0016209">
    <property type="term" value="F:antioxidant activity"/>
    <property type="evidence" value="ECO:0007669"/>
    <property type="project" value="InterPro"/>
</dbReference>
<keyword evidence="1" id="KW-1015">Disulfide bond</keyword>
<dbReference type="PANTHER" id="PTHR42852">
    <property type="entry name" value="THIOL:DISULFIDE INTERCHANGE PROTEIN DSBE"/>
    <property type="match status" value="1"/>
</dbReference>
<evidence type="ECO:0000313" key="4">
    <source>
        <dbReference type="EMBL" id="TBL81730.1"/>
    </source>
</evidence>
<evidence type="ECO:0000256" key="1">
    <source>
        <dbReference type="ARBA" id="ARBA00023157"/>
    </source>
</evidence>
<proteinExistence type="predicted"/>
<keyword evidence="2" id="KW-0472">Membrane</keyword>
<feature type="transmembrane region" description="Helical" evidence="2">
    <location>
        <begin position="60"/>
        <end position="79"/>
    </location>
</feature>
<name>A0A4Q9DZY9_9BACL</name>
<dbReference type="GO" id="GO:0016491">
    <property type="term" value="F:oxidoreductase activity"/>
    <property type="evidence" value="ECO:0007669"/>
    <property type="project" value="InterPro"/>
</dbReference>
<feature type="transmembrane region" description="Helical" evidence="2">
    <location>
        <begin position="155"/>
        <end position="173"/>
    </location>
</feature>
<evidence type="ECO:0000256" key="2">
    <source>
        <dbReference type="SAM" id="Phobius"/>
    </source>
</evidence>
<dbReference type="InterPro" id="IPR050553">
    <property type="entry name" value="Thioredoxin_ResA/DsbE_sf"/>
</dbReference>
<dbReference type="InterPro" id="IPR036249">
    <property type="entry name" value="Thioredoxin-like_sf"/>
</dbReference>
<reference evidence="4 5" key="1">
    <citation type="submission" date="2019-02" db="EMBL/GenBank/DDBJ databases">
        <title>Paenibacillus sp. nov., isolated from surface-sterilized tissue of Thalictrum simplex L.</title>
        <authorList>
            <person name="Tuo L."/>
        </authorList>
    </citation>
    <scope>NUCLEOTIDE SEQUENCE [LARGE SCALE GENOMIC DNA]</scope>
    <source>
        <strain evidence="4 5">N2SHLJ1</strain>
    </source>
</reference>
<keyword evidence="2" id="KW-1133">Transmembrane helix</keyword>
<dbReference type="AlphaFoldDB" id="A0A4Q9DZY9"/>
<dbReference type="Pfam" id="PF00578">
    <property type="entry name" value="AhpC-TSA"/>
    <property type="match status" value="1"/>
</dbReference>
<dbReference type="PROSITE" id="PS51352">
    <property type="entry name" value="THIOREDOXIN_2"/>
    <property type="match status" value="1"/>
</dbReference>
<protein>
    <submittedName>
        <fullName evidence="4">TlpA family protein disulfide reductase</fullName>
    </submittedName>
</protein>
<accession>A0A4Q9DZY9</accession>
<feature type="domain" description="Thioredoxin" evidence="3">
    <location>
        <begin position="218"/>
        <end position="356"/>
    </location>
</feature>
<keyword evidence="5" id="KW-1185">Reference proteome</keyword>
<dbReference type="Proteomes" id="UP000293142">
    <property type="component" value="Unassembled WGS sequence"/>
</dbReference>
<dbReference type="CDD" id="cd02966">
    <property type="entry name" value="TlpA_like_family"/>
    <property type="match status" value="1"/>
</dbReference>
<sequence length="356" mass="39622">MIRDTIWCCRNGGWMMDPIQLGPFFIKAELLPWIAALIIAYAALKYMVRRESEPAQRIPELFVNGVLLAFFTWKFSYIVTEPAAAVRNPMALLYFNGGEAGIWIAGAAITWLIWRFARKHKVAGLVWLDAICAVCLAGAAGYYTAMCLLERFSEIFHLLSALLSWGLLLLYAVSRNRTAGMARAQKGLLSVILLFAAFTWEEQLLHKAQPLAAMTEGVKPGQLAPDISLQTTEGKTVKLSDYRGKKVLLNFWASWCPPCRAEMPDLEQFYRESAGLDVVVLAVNMTNTEARRSDVDAFAANQGLTFPILLDTDGTAGGAYRVMAYPTSYWIDASGLVRDRTQGPMSKAAMKAWLRE</sequence>
<feature type="transmembrane region" description="Helical" evidence="2">
    <location>
        <begin position="125"/>
        <end position="143"/>
    </location>
</feature>
<dbReference type="InterPro" id="IPR013766">
    <property type="entry name" value="Thioredoxin_domain"/>
</dbReference>
<gene>
    <name evidence="4" type="ORF">EYB31_01665</name>
</gene>
<feature type="transmembrane region" description="Helical" evidence="2">
    <location>
        <begin position="30"/>
        <end position="48"/>
    </location>
</feature>
<dbReference type="Gene3D" id="3.40.30.10">
    <property type="entry name" value="Glutaredoxin"/>
    <property type="match status" value="1"/>
</dbReference>
<dbReference type="EMBL" id="SIRE01000002">
    <property type="protein sequence ID" value="TBL81730.1"/>
    <property type="molecule type" value="Genomic_DNA"/>
</dbReference>
<keyword evidence="2" id="KW-0812">Transmembrane</keyword>
<feature type="transmembrane region" description="Helical" evidence="2">
    <location>
        <begin position="91"/>
        <end position="113"/>
    </location>
</feature>